<dbReference type="SMART" id="SM00906">
    <property type="entry name" value="Fungal_trans"/>
    <property type="match status" value="1"/>
</dbReference>
<evidence type="ECO:0000259" key="5">
    <source>
        <dbReference type="PROSITE" id="PS50048"/>
    </source>
</evidence>
<dbReference type="AlphaFoldDB" id="A0AA38R7Y4"/>
<dbReference type="GO" id="GO:0005634">
    <property type="term" value="C:nucleus"/>
    <property type="evidence" value="ECO:0007669"/>
    <property type="project" value="UniProtKB-SubCell"/>
</dbReference>
<dbReference type="PANTHER" id="PTHR31001">
    <property type="entry name" value="UNCHARACTERIZED TRANSCRIPTIONAL REGULATORY PROTEIN"/>
    <property type="match status" value="1"/>
</dbReference>
<dbReference type="EMBL" id="JANBVO010000032">
    <property type="protein sequence ID" value="KAJ9137843.1"/>
    <property type="molecule type" value="Genomic_DNA"/>
</dbReference>
<proteinExistence type="predicted"/>
<dbReference type="SMART" id="SM00066">
    <property type="entry name" value="GAL4"/>
    <property type="match status" value="1"/>
</dbReference>
<evidence type="ECO:0000256" key="2">
    <source>
        <dbReference type="ARBA" id="ARBA00022723"/>
    </source>
</evidence>
<keyword evidence="7" id="KW-1185">Reference proteome</keyword>
<comment type="subcellular location">
    <subcellularLocation>
        <location evidence="1">Nucleus</location>
    </subcellularLocation>
</comment>
<dbReference type="PROSITE" id="PS00463">
    <property type="entry name" value="ZN2_CY6_FUNGAL_1"/>
    <property type="match status" value="1"/>
</dbReference>
<gene>
    <name evidence="6" type="ORF">NKR23_g8858</name>
</gene>
<dbReference type="CDD" id="cd12148">
    <property type="entry name" value="fungal_TF_MHR"/>
    <property type="match status" value="1"/>
</dbReference>
<dbReference type="InterPro" id="IPR036864">
    <property type="entry name" value="Zn2-C6_fun-type_DNA-bd_sf"/>
</dbReference>
<dbReference type="PROSITE" id="PS50048">
    <property type="entry name" value="ZN2_CY6_FUNGAL_2"/>
    <property type="match status" value="1"/>
</dbReference>
<dbReference type="Pfam" id="PF04082">
    <property type="entry name" value="Fungal_trans"/>
    <property type="match status" value="1"/>
</dbReference>
<dbReference type="GO" id="GO:0006351">
    <property type="term" value="P:DNA-templated transcription"/>
    <property type="evidence" value="ECO:0007669"/>
    <property type="project" value="InterPro"/>
</dbReference>
<comment type="caution">
    <text evidence="6">The sequence shown here is derived from an EMBL/GenBank/DDBJ whole genome shotgun (WGS) entry which is preliminary data.</text>
</comment>
<dbReference type="GO" id="GO:0003677">
    <property type="term" value="F:DNA binding"/>
    <property type="evidence" value="ECO:0007669"/>
    <property type="project" value="InterPro"/>
</dbReference>
<protein>
    <submittedName>
        <fullName evidence="6">C6 zinc finger domain-containing protein</fullName>
    </submittedName>
</protein>
<dbReference type="CDD" id="cd00067">
    <property type="entry name" value="GAL4"/>
    <property type="match status" value="1"/>
</dbReference>
<dbReference type="SUPFAM" id="SSF57701">
    <property type="entry name" value="Zn2/Cys6 DNA-binding domain"/>
    <property type="match status" value="1"/>
</dbReference>
<dbReference type="GO" id="GO:0008270">
    <property type="term" value="F:zinc ion binding"/>
    <property type="evidence" value="ECO:0007669"/>
    <property type="project" value="InterPro"/>
</dbReference>
<evidence type="ECO:0000256" key="4">
    <source>
        <dbReference type="SAM" id="MobiDB-lite"/>
    </source>
</evidence>
<organism evidence="6 7">
    <name type="scientific">Pleurostoma richardsiae</name>
    <dbReference type="NCBI Taxonomy" id="41990"/>
    <lineage>
        <taxon>Eukaryota</taxon>
        <taxon>Fungi</taxon>
        <taxon>Dikarya</taxon>
        <taxon>Ascomycota</taxon>
        <taxon>Pezizomycotina</taxon>
        <taxon>Sordariomycetes</taxon>
        <taxon>Sordariomycetidae</taxon>
        <taxon>Calosphaeriales</taxon>
        <taxon>Pleurostomataceae</taxon>
        <taxon>Pleurostoma</taxon>
    </lineage>
</organism>
<evidence type="ECO:0000256" key="3">
    <source>
        <dbReference type="ARBA" id="ARBA00023242"/>
    </source>
</evidence>
<accession>A0AA38R7Y4</accession>
<dbReference type="InterPro" id="IPR050613">
    <property type="entry name" value="Sec_Metabolite_Reg"/>
</dbReference>
<dbReference type="InterPro" id="IPR001138">
    <property type="entry name" value="Zn2Cys6_DnaBD"/>
</dbReference>
<keyword evidence="2" id="KW-0479">Metal-binding</keyword>
<sequence length="554" mass="63825">MIRTTQRAPRSCTACTKRKVKCDKSVPCQACVARGAARECRREVVKVHGRVRTSDAGDSCSSYDEVLQENARLRALLAGVDARQTDPAAEGDGPGKTVRSRPEQAERHLFEQVGCSSRPRTVLTEQDIVMPSREFSDTIVKHAFQWTFWVHYALFIPQFDREHAEFWERFAITQSLDGVDIFWLSTYFSVLASNLLFMDEETTVHVRPQGLPFMDLLRNWYESALLFLDRADFMQNPNINTVRTVAILGIIFNNVGDVNRYVTLWAVAVRQAQQLRMGDDSAHGQETYIQQQMRRRLWWTLVICDWIPVPYRTPSLNDIDFNCRLPDEVDDQELASRSAPSRLSRSKPRPIRYHIAMIKVSKIYYQIRYKLRLRKWSAPEIAEFVFAADEQLANQISELPPYLQFEEVSTDATRERDRQYPFILWQKESLSLVLLYYRMAISRLLQEHWLDGSVTGARTRAICMSSAQALINCTMSQTTDASKKRPWALGMNVFSACATLALESTARGEDYSARIRQGLDFLRHIQSQNIIAEHSIRILEDLIGEPDRTSEDLF</sequence>
<evidence type="ECO:0000256" key="1">
    <source>
        <dbReference type="ARBA" id="ARBA00004123"/>
    </source>
</evidence>
<dbReference type="Gene3D" id="4.10.240.10">
    <property type="entry name" value="Zn(2)-C6 fungal-type DNA-binding domain"/>
    <property type="match status" value="1"/>
</dbReference>
<keyword evidence="3" id="KW-0539">Nucleus</keyword>
<name>A0AA38R7Y4_9PEZI</name>
<feature type="region of interest" description="Disordered" evidence="4">
    <location>
        <begin position="83"/>
        <end position="103"/>
    </location>
</feature>
<dbReference type="PANTHER" id="PTHR31001:SF76">
    <property type="entry name" value="ZN(2)-C6 FUNGAL-TYPE DOMAIN-CONTAINING PROTEIN"/>
    <property type="match status" value="1"/>
</dbReference>
<dbReference type="Proteomes" id="UP001174694">
    <property type="component" value="Unassembled WGS sequence"/>
</dbReference>
<evidence type="ECO:0000313" key="7">
    <source>
        <dbReference type="Proteomes" id="UP001174694"/>
    </source>
</evidence>
<dbReference type="InterPro" id="IPR007219">
    <property type="entry name" value="XnlR_reg_dom"/>
</dbReference>
<feature type="domain" description="Zn(2)-C6 fungal-type" evidence="5">
    <location>
        <begin position="11"/>
        <end position="42"/>
    </location>
</feature>
<dbReference type="GO" id="GO:0000981">
    <property type="term" value="F:DNA-binding transcription factor activity, RNA polymerase II-specific"/>
    <property type="evidence" value="ECO:0007669"/>
    <property type="project" value="InterPro"/>
</dbReference>
<reference evidence="6" key="1">
    <citation type="submission" date="2022-07" db="EMBL/GenBank/DDBJ databases">
        <title>Fungi with potential for degradation of polypropylene.</title>
        <authorList>
            <person name="Gostincar C."/>
        </authorList>
    </citation>
    <scope>NUCLEOTIDE SEQUENCE</scope>
    <source>
        <strain evidence="6">EXF-13308</strain>
    </source>
</reference>
<dbReference type="Pfam" id="PF00172">
    <property type="entry name" value="Zn_clus"/>
    <property type="match status" value="1"/>
</dbReference>
<evidence type="ECO:0000313" key="6">
    <source>
        <dbReference type="EMBL" id="KAJ9137843.1"/>
    </source>
</evidence>